<sequence>MVVEHAREHSRKCCIPTVLRMRFWIGIGFTELGSDKVPALWQRRQKGQGILRFLRSPDPAREEHRRVIRLCLTATNRVQREAGHSLKHLLSSLKQLQKSRN</sequence>
<keyword evidence="2" id="KW-1185">Reference proteome</keyword>
<accession>A0ABN7B007</accession>
<evidence type="ECO:0000313" key="1">
    <source>
        <dbReference type="EMBL" id="BES97746.1"/>
    </source>
</evidence>
<gene>
    <name evidence="1" type="ORF">NTJ_10562</name>
</gene>
<proteinExistence type="predicted"/>
<dbReference type="EMBL" id="AP028916">
    <property type="protein sequence ID" value="BES97746.1"/>
    <property type="molecule type" value="Genomic_DNA"/>
</dbReference>
<name>A0ABN7B007_9HEMI</name>
<organism evidence="1 2">
    <name type="scientific">Nesidiocoris tenuis</name>
    <dbReference type="NCBI Taxonomy" id="355587"/>
    <lineage>
        <taxon>Eukaryota</taxon>
        <taxon>Metazoa</taxon>
        <taxon>Ecdysozoa</taxon>
        <taxon>Arthropoda</taxon>
        <taxon>Hexapoda</taxon>
        <taxon>Insecta</taxon>
        <taxon>Pterygota</taxon>
        <taxon>Neoptera</taxon>
        <taxon>Paraneoptera</taxon>
        <taxon>Hemiptera</taxon>
        <taxon>Heteroptera</taxon>
        <taxon>Panheteroptera</taxon>
        <taxon>Cimicomorpha</taxon>
        <taxon>Miridae</taxon>
        <taxon>Dicyphina</taxon>
        <taxon>Nesidiocoris</taxon>
    </lineage>
</organism>
<evidence type="ECO:0000313" key="2">
    <source>
        <dbReference type="Proteomes" id="UP001307889"/>
    </source>
</evidence>
<protein>
    <submittedName>
        <fullName evidence="1">Uncharacterized protein</fullName>
    </submittedName>
</protein>
<reference evidence="1 2" key="1">
    <citation type="submission" date="2023-09" db="EMBL/GenBank/DDBJ databases">
        <title>Nesidiocoris tenuis whole genome shotgun sequence.</title>
        <authorList>
            <person name="Shibata T."/>
            <person name="Shimoda M."/>
            <person name="Kobayashi T."/>
            <person name="Uehara T."/>
        </authorList>
    </citation>
    <scope>NUCLEOTIDE SEQUENCE [LARGE SCALE GENOMIC DNA]</scope>
    <source>
        <strain evidence="1 2">Japan</strain>
    </source>
</reference>
<dbReference type="Proteomes" id="UP001307889">
    <property type="component" value="Chromosome 8"/>
</dbReference>